<evidence type="ECO:0000256" key="2">
    <source>
        <dbReference type="ARBA" id="ARBA00011073"/>
    </source>
</evidence>
<evidence type="ECO:0000256" key="9">
    <source>
        <dbReference type="SAM" id="MobiDB-lite"/>
    </source>
</evidence>
<evidence type="ECO:0008006" key="18">
    <source>
        <dbReference type="Google" id="ProtNLM"/>
    </source>
</evidence>
<dbReference type="GO" id="GO:0004252">
    <property type="term" value="F:serine-type endopeptidase activity"/>
    <property type="evidence" value="ECO:0007669"/>
    <property type="project" value="UniProtKB-UniRule"/>
</dbReference>
<evidence type="ECO:0000259" key="14">
    <source>
        <dbReference type="Pfam" id="PF21316"/>
    </source>
</evidence>
<dbReference type="InterPro" id="IPR022398">
    <property type="entry name" value="Peptidase_S8_His-AS"/>
</dbReference>
<dbReference type="InterPro" id="IPR048383">
    <property type="entry name" value="TPPII_Ig-like-1"/>
</dbReference>
<feature type="domain" description="Peptidase S8/S53" evidence="11">
    <location>
        <begin position="89"/>
        <end position="582"/>
    </location>
</feature>
<evidence type="ECO:0000256" key="7">
    <source>
        <dbReference type="ARBA" id="ARBA00023529"/>
    </source>
</evidence>
<name>A0A7S4A349_9STRA</name>
<dbReference type="SUPFAM" id="SSF52743">
    <property type="entry name" value="Subtilisin-like"/>
    <property type="match status" value="1"/>
</dbReference>
<dbReference type="InterPro" id="IPR048384">
    <property type="entry name" value="TPPII_GBD"/>
</dbReference>
<evidence type="ECO:0000256" key="4">
    <source>
        <dbReference type="ARBA" id="ARBA00022670"/>
    </source>
</evidence>
<reference evidence="16" key="2">
    <citation type="submission" date="2021-11" db="EMBL/GenBank/DDBJ databases">
        <authorList>
            <consortium name="Genoscope - CEA"/>
            <person name="William W."/>
        </authorList>
    </citation>
    <scope>NUCLEOTIDE SEQUENCE</scope>
</reference>
<dbReference type="GO" id="GO:0008240">
    <property type="term" value="F:tripeptidyl-peptidase activity"/>
    <property type="evidence" value="ECO:0007669"/>
    <property type="project" value="UniProtKB-EC"/>
</dbReference>
<comment type="similarity">
    <text evidence="2 8">Belongs to the peptidase S8 family.</text>
</comment>
<keyword evidence="5 8" id="KW-0378">Hydrolase</keyword>
<reference evidence="15" key="1">
    <citation type="submission" date="2021-01" db="EMBL/GenBank/DDBJ databases">
        <authorList>
            <person name="Corre E."/>
            <person name="Pelletier E."/>
            <person name="Niang G."/>
            <person name="Scheremetjew M."/>
            <person name="Finn R."/>
            <person name="Kale V."/>
            <person name="Holt S."/>
            <person name="Cochrane G."/>
            <person name="Meng A."/>
            <person name="Brown T."/>
            <person name="Cohen L."/>
        </authorList>
    </citation>
    <scope>NUCLEOTIDE SEQUENCE</scope>
    <source>
        <strain evidence="15">CCMP1756</strain>
    </source>
</reference>
<feature type="domain" description="Tripeptidyl-peptidase II galactose-binding" evidence="14">
    <location>
        <begin position="746"/>
        <end position="835"/>
    </location>
</feature>
<evidence type="ECO:0000313" key="15">
    <source>
        <dbReference type="EMBL" id="CAE0702066.1"/>
    </source>
</evidence>
<evidence type="ECO:0000256" key="8">
    <source>
        <dbReference type="PROSITE-ProRule" id="PRU01240"/>
    </source>
</evidence>
<gene>
    <name evidence="15" type="ORF">PCAL00307_LOCUS17511</name>
    <name evidence="16" type="ORF">PECAL_3P06190</name>
</gene>
<feature type="active site" description="Charge relay system" evidence="8">
    <location>
        <position position="333"/>
    </location>
</feature>
<dbReference type="PROSITE" id="PS00137">
    <property type="entry name" value="SUBTILASE_HIS"/>
    <property type="match status" value="1"/>
</dbReference>
<keyword evidence="10" id="KW-0732">Signal</keyword>
<dbReference type="EMBL" id="HBIW01020354">
    <property type="protein sequence ID" value="CAE0702066.1"/>
    <property type="molecule type" value="Transcribed_RNA"/>
</dbReference>
<dbReference type="Gene3D" id="2.60.40.3170">
    <property type="match status" value="1"/>
</dbReference>
<sequence>MKAATTMLLLTTSARALRPAARRLRYRRFHYQSGGKSSAGTAAAAVGCFAASAAYALGDEAEDGAWAGVLDTKTTGAAALKQRVPEGDGRGIVVAILDTGVDPAAAGLQTTTTGAPKMLDVLDATGAGDVDVNATVTPDADGWLTNPATGRKLRVDATAWTVDGKRCEGPKDGAYRVGGKRTASLFPAPLLRRLKAEAQRLDDENYEPLRAALAAQASEGDEAAARLEAFDAARKALKPTDSSVAPLLDVITWRDGATDAWRCVAVDGSAQNDLVAHPPRVLGDFGEATKAGETSSRYTCFGADDMQLTLSASSPDAFSEENTCSLVVAGGDHGTHVAGIVGAHNGRDRDDGVAPGCQLVSIKIGDSRVGTMETGSSLRRALVAARRLKVDVVNLSYGEAARLCNTGRFAELSERLVRGHADHGTIFISSAGNNGPALTTVGAPGASVDALISVGAYVNGNMCDNLYGMRAPAANAGGPESATHGGVMYSFSSRGPATDGGCGVNVAAPGGAVASVPRYSLQPQRLMHGTSMAAPNAAGAVACLLSAAKAAGKNPAPDAVKRVLEATAKPLPGVAQCNQGQGLVDVDAAMTSLGEIDELDVRFEVRVPSRAAGAGAPGARGIYLRERWETTAPREVAVTVTPKFQGDDDVAAERKGLFRRDVRLEATAPWLSVGKGVVVTRGGKAFTIRIDPCAAGPEGAGPFCGEVLGFDDAAPGAPPLFRVPVAVVRPKAVEGDSVALTLPPSFQAGDISRNFVTPPDGAASATVEVTCDGDGLGRRLVHVQTVQLLPQEAMEAGWSKRRAYANDGESCVYDAGRVTPGRTMEVCVAQDWGSLEGAKLDATVKFQPGCSSLESVALRGTRSVTTIPLEAPAWARGPVVASPKLKLTRWRRALRPTKSEVTALTGARDAWPDTGKPCYALKLEYEFTAPKSGATAGGTRFLFAGDENVYDAAFDGAFAEVIEKDTGKIIGARDCRVSGKIGPLKPGAKYVVNFLVQHEDPARLESIRDGECWLDSELSKAIDVPVYGTAQAAYARDNSSSFKDVRLAPGDAKVAFAAPPDESKLPSEAAPGDILTGTAGLCRSAANSEGPSRRPAAGLLYTVPPRSNKTAKKDSKKATAPAKAAPTPEAAARARDLLGAAGAALDDKAAIALADKAAANYVAQLEKGSMEDAAAAALREAVVKYDSNRTTACAQAALSRAASAAAPGWEGKNGTAAIANATAAGPVEAAAADLVKVLDVDAIKAARATRDIDDTSFGNDTAAKDAAQALRKKANEDYAALLAAKRWTAEAALAKGDAAAFEAAMRSLDEWVDTAKSTAADARLRAHRFGLRGQPGLAVRDLGVWLDADAKKKSGAAAAAEVAALRELRRDLMAGLGWERLAAAETKKILDDYPNRVGAI</sequence>
<evidence type="ECO:0000259" key="11">
    <source>
        <dbReference type="Pfam" id="PF00082"/>
    </source>
</evidence>
<evidence type="ECO:0000256" key="6">
    <source>
        <dbReference type="ARBA" id="ARBA00022825"/>
    </source>
</evidence>
<evidence type="ECO:0000256" key="1">
    <source>
        <dbReference type="ARBA" id="ARBA00001910"/>
    </source>
</evidence>
<keyword evidence="3" id="KW-0031">Aminopeptidase</keyword>
<dbReference type="Pfam" id="PF00082">
    <property type="entry name" value="Peptidase_S8"/>
    <property type="match status" value="1"/>
</dbReference>
<dbReference type="GO" id="GO:0006508">
    <property type="term" value="P:proteolysis"/>
    <property type="evidence" value="ECO:0007669"/>
    <property type="project" value="UniProtKB-KW"/>
</dbReference>
<evidence type="ECO:0000256" key="5">
    <source>
        <dbReference type="ARBA" id="ARBA00022801"/>
    </source>
</evidence>
<feature type="chain" id="PRO_5036404013" description="Tripeptidyl-peptidase II" evidence="10">
    <location>
        <begin position="17"/>
        <end position="1400"/>
    </location>
</feature>
<dbReference type="PRINTS" id="PR00723">
    <property type="entry name" value="SUBTILISIN"/>
</dbReference>
<evidence type="ECO:0000313" key="17">
    <source>
        <dbReference type="Proteomes" id="UP000789595"/>
    </source>
</evidence>
<evidence type="ECO:0000256" key="3">
    <source>
        <dbReference type="ARBA" id="ARBA00022438"/>
    </source>
</evidence>
<proteinExistence type="inferred from homology"/>
<dbReference type="PROSITE" id="PS51892">
    <property type="entry name" value="SUBTILASE"/>
    <property type="match status" value="1"/>
</dbReference>
<feature type="active site" description="Charge relay system" evidence="8">
    <location>
        <position position="531"/>
    </location>
</feature>
<feature type="region of interest" description="Disordered" evidence="9">
    <location>
        <begin position="1083"/>
        <end position="1129"/>
    </location>
</feature>
<evidence type="ECO:0000259" key="12">
    <source>
        <dbReference type="Pfam" id="PF12580"/>
    </source>
</evidence>
<evidence type="ECO:0000313" key="16">
    <source>
        <dbReference type="EMBL" id="CAH0370719.1"/>
    </source>
</evidence>
<dbReference type="InterPro" id="IPR000209">
    <property type="entry name" value="Peptidase_S8/S53_dom"/>
</dbReference>
<dbReference type="GO" id="GO:0005829">
    <property type="term" value="C:cytosol"/>
    <property type="evidence" value="ECO:0007669"/>
    <property type="project" value="TreeGrafter"/>
</dbReference>
<dbReference type="PANTHER" id="PTHR43806:SF14">
    <property type="entry name" value="TRIPEPTIDYL-PEPTIDASE 2"/>
    <property type="match status" value="1"/>
</dbReference>
<dbReference type="InterPro" id="IPR046940">
    <property type="entry name" value="TPPII_Ig-like_sf"/>
</dbReference>
<evidence type="ECO:0000259" key="13">
    <source>
        <dbReference type="Pfam" id="PF21223"/>
    </source>
</evidence>
<feature type="signal peptide" evidence="10">
    <location>
        <begin position="1"/>
        <end position="16"/>
    </location>
</feature>
<dbReference type="InterPro" id="IPR022229">
    <property type="entry name" value="TPPII_Ig-like-2"/>
</dbReference>
<dbReference type="InterPro" id="IPR023828">
    <property type="entry name" value="Peptidase_S8_Ser-AS"/>
</dbReference>
<feature type="active site" description="Charge relay system" evidence="8">
    <location>
        <position position="98"/>
    </location>
</feature>
<dbReference type="Gene3D" id="3.40.50.200">
    <property type="entry name" value="Peptidase S8/S53 domain"/>
    <property type="match status" value="2"/>
</dbReference>
<dbReference type="Pfam" id="PF21316">
    <property type="entry name" value="TPPII_GBD"/>
    <property type="match status" value="1"/>
</dbReference>
<dbReference type="Proteomes" id="UP000789595">
    <property type="component" value="Unassembled WGS sequence"/>
</dbReference>
<dbReference type="InterPro" id="IPR015500">
    <property type="entry name" value="Peptidase_S8_subtilisin-rel"/>
</dbReference>
<dbReference type="InterPro" id="IPR050131">
    <property type="entry name" value="Peptidase_S8_subtilisin-like"/>
</dbReference>
<dbReference type="GO" id="GO:0004177">
    <property type="term" value="F:aminopeptidase activity"/>
    <property type="evidence" value="ECO:0007669"/>
    <property type="project" value="UniProtKB-KW"/>
</dbReference>
<organism evidence="15">
    <name type="scientific">Pelagomonas calceolata</name>
    <dbReference type="NCBI Taxonomy" id="35677"/>
    <lineage>
        <taxon>Eukaryota</taxon>
        <taxon>Sar</taxon>
        <taxon>Stramenopiles</taxon>
        <taxon>Ochrophyta</taxon>
        <taxon>Pelagophyceae</taxon>
        <taxon>Pelagomonadales</taxon>
        <taxon>Pelagomonadaceae</taxon>
        <taxon>Pelagomonas</taxon>
    </lineage>
</organism>
<dbReference type="Pfam" id="PF12580">
    <property type="entry name" value="TPPII"/>
    <property type="match status" value="1"/>
</dbReference>
<dbReference type="PANTHER" id="PTHR43806">
    <property type="entry name" value="PEPTIDASE S8"/>
    <property type="match status" value="1"/>
</dbReference>
<dbReference type="OrthoDB" id="10256524at2759"/>
<comment type="catalytic activity">
    <reaction evidence="1">
        <text>Release of an N-terminal tripeptide from a polypeptide.</text>
        <dbReference type="EC" id="3.4.14.10"/>
    </reaction>
</comment>
<keyword evidence="6 8" id="KW-0720">Serine protease</keyword>
<evidence type="ECO:0000256" key="10">
    <source>
        <dbReference type="SAM" id="SignalP"/>
    </source>
</evidence>
<feature type="domain" description="Tripeptidyl-peptidase II first Ig-like" evidence="13">
    <location>
        <begin position="601"/>
        <end position="728"/>
    </location>
</feature>
<feature type="domain" description="Tripeptidyl peptidase II second Ig-like" evidence="12">
    <location>
        <begin position="882"/>
        <end position="1069"/>
    </location>
</feature>
<dbReference type="PROSITE" id="PS00138">
    <property type="entry name" value="SUBTILASE_SER"/>
    <property type="match status" value="1"/>
</dbReference>
<dbReference type="EMBL" id="CAKKNE010000003">
    <property type="protein sequence ID" value="CAH0370719.1"/>
    <property type="molecule type" value="Genomic_DNA"/>
</dbReference>
<dbReference type="InterPro" id="IPR036852">
    <property type="entry name" value="Peptidase_S8/S53_dom_sf"/>
</dbReference>
<keyword evidence="17" id="KW-1185">Reference proteome</keyword>
<comment type="catalytic activity">
    <reaction evidence="7">
        <text>Hydrolysis of proteins with broad specificity for peptide bonds, and a preference for a large uncharged residue in P1. Hydrolyzes peptide amides.</text>
        <dbReference type="EC" id="3.4.21.62"/>
    </reaction>
</comment>
<protein>
    <recommendedName>
        <fullName evidence="18">Tripeptidyl-peptidase II</fullName>
    </recommendedName>
</protein>
<accession>A0A7S4A349</accession>
<dbReference type="Pfam" id="PF21223">
    <property type="entry name" value="TPPII_Ig-like-1"/>
    <property type="match status" value="1"/>
</dbReference>
<feature type="compositionally biased region" description="Low complexity" evidence="9">
    <location>
        <begin position="1118"/>
        <end position="1129"/>
    </location>
</feature>
<keyword evidence="4 8" id="KW-0645">Protease</keyword>